<dbReference type="FunFam" id="3.40.50.300:FF:000107">
    <property type="entry name" value="Replication factor C subunit 4"/>
    <property type="match status" value="1"/>
</dbReference>
<evidence type="ECO:0000256" key="3">
    <source>
        <dbReference type="ARBA" id="ARBA00022705"/>
    </source>
</evidence>
<evidence type="ECO:0000256" key="5">
    <source>
        <dbReference type="ARBA" id="ARBA00022840"/>
    </source>
</evidence>
<keyword evidence="5" id="KW-0067">ATP-binding</keyword>
<dbReference type="InterPro" id="IPR008921">
    <property type="entry name" value="DNA_pol3_clamp-load_cplx_C"/>
</dbReference>
<dbReference type="GO" id="GO:0006271">
    <property type="term" value="P:DNA strand elongation involved in DNA replication"/>
    <property type="evidence" value="ECO:0007669"/>
    <property type="project" value="UniProtKB-ARBA"/>
</dbReference>
<comment type="subcellular location">
    <subcellularLocation>
        <location evidence="1">Nucleus</location>
    </subcellularLocation>
</comment>
<dbReference type="CDD" id="cd18140">
    <property type="entry name" value="HLD_clamp_RFC"/>
    <property type="match status" value="1"/>
</dbReference>
<dbReference type="NCBIfam" id="NF001679">
    <property type="entry name" value="PRK00440.1"/>
    <property type="match status" value="1"/>
</dbReference>
<dbReference type="InterPro" id="IPR003593">
    <property type="entry name" value="AAA+_ATPase"/>
</dbReference>
<dbReference type="InterPro" id="IPR027417">
    <property type="entry name" value="P-loop_NTPase"/>
</dbReference>
<dbReference type="GO" id="GO:0003677">
    <property type="term" value="F:DNA binding"/>
    <property type="evidence" value="ECO:0007669"/>
    <property type="project" value="InterPro"/>
</dbReference>
<evidence type="ECO:0000313" key="10">
    <source>
        <dbReference type="Proteomes" id="UP001165289"/>
    </source>
</evidence>
<dbReference type="InterPro" id="IPR013748">
    <property type="entry name" value="Rep_factorC_C"/>
</dbReference>
<dbReference type="Gene3D" id="1.10.8.60">
    <property type="match status" value="1"/>
</dbReference>
<dbReference type="GO" id="GO:0031391">
    <property type="term" value="C:Elg1 RFC-like complex"/>
    <property type="evidence" value="ECO:0007669"/>
    <property type="project" value="UniProtKB-ARBA"/>
</dbReference>
<keyword evidence="3" id="KW-0235">DNA replication</keyword>
<dbReference type="GO" id="GO:0005663">
    <property type="term" value="C:DNA replication factor C complex"/>
    <property type="evidence" value="ECO:0007669"/>
    <property type="project" value="TreeGrafter"/>
</dbReference>
<evidence type="ECO:0000256" key="6">
    <source>
        <dbReference type="ARBA" id="ARBA00023242"/>
    </source>
</evidence>
<evidence type="ECO:0000256" key="2">
    <source>
        <dbReference type="ARBA" id="ARBA00005378"/>
    </source>
</evidence>
<dbReference type="SUPFAM" id="SSF48019">
    <property type="entry name" value="post-AAA+ oligomerization domain-like"/>
    <property type="match status" value="1"/>
</dbReference>
<name>A0AAV7JV67_9METZ</name>
<protein>
    <recommendedName>
        <fullName evidence="7">Replication factor C subunit 2</fullName>
    </recommendedName>
</protein>
<dbReference type="PANTHER" id="PTHR11669">
    <property type="entry name" value="REPLICATION FACTOR C / DNA POLYMERASE III GAMMA-TAU SUBUNIT"/>
    <property type="match status" value="1"/>
</dbReference>
<proteinExistence type="inferred from homology"/>
<feature type="domain" description="AAA+ ATPase" evidence="8">
    <location>
        <begin position="67"/>
        <end position="202"/>
    </location>
</feature>
<reference evidence="9 10" key="1">
    <citation type="journal article" date="2023" name="BMC Biol.">
        <title>The compact genome of the sponge Oopsacas minuta (Hexactinellida) is lacking key metazoan core genes.</title>
        <authorList>
            <person name="Santini S."/>
            <person name="Schenkelaars Q."/>
            <person name="Jourda C."/>
            <person name="Duchesne M."/>
            <person name="Belahbib H."/>
            <person name="Rocher C."/>
            <person name="Selva M."/>
            <person name="Riesgo A."/>
            <person name="Vervoort M."/>
            <person name="Leys S.P."/>
            <person name="Kodjabachian L."/>
            <person name="Le Bivic A."/>
            <person name="Borchiellini C."/>
            <person name="Claverie J.M."/>
            <person name="Renard E."/>
        </authorList>
    </citation>
    <scope>NUCLEOTIDE SEQUENCE [LARGE SCALE GENOMIC DNA]</scope>
    <source>
        <strain evidence="9">SPO-2</strain>
    </source>
</reference>
<dbReference type="Pfam" id="PF08542">
    <property type="entry name" value="Rep_fac_C"/>
    <property type="match status" value="1"/>
</dbReference>
<dbReference type="Gene3D" id="3.40.50.300">
    <property type="entry name" value="P-loop containing nucleotide triphosphate hydrolases"/>
    <property type="match status" value="1"/>
</dbReference>
<evidence type="ECO:0000313" key="9">
    <source>
        <dbReference type="EMBL" id="KAI6652546.1"/>
    </source>
</evidence>
<dbReference type="Pfam" id="PF00004">
    <property type="entry name" value="AAA"/>
    <property type="match status" value="1"/>
</dbReference>
<dbReference type="Gene3D" id="1.20.272.10">
    <property type="match status" value="1"/>
</dbReference>
<dbReference type="EMBL" id="JAKMXF010000298">
    <property type="protein sequence ID" value="KAI6652546.1"/>
    <property type="molecule type" value="Genomic_DNA"/>
</dbReference>
<dbReference type="GO" id="GO:0016887">
    <property type="term" value="F:ATP hydrolysis activity"/>
    <property type="evidence" value="ECO:0007669"/>
    <property type="project" value="InterPro"/>
</dbReference>
<sequence length="353" mass="39364">MELLDTIDDLMDSRRSLPPDPELTSQSKRTGKLQVPWIEKYRPTLLCDIVGNSETIKRFEVFAKQGNLPNIILAGPPGTGKTTSILCLARAMLGDSFSNAVLELNASDERGIDVVRSRIKGFSQQRVTLPQGKHKIVILDEADSMTSGAQQAMRRIMEVYSRTTRFALACNDSEKIIEAIQSRCAVLRYSRLSDAEILSRLLEICNKEKVSKTDEGLEAIVFTAQGDMRQGINNLQSTHTGFGLVNSEYVFKICDEPHPLLIKQMLLSCIKGELTAAHKVLYTLWSKGYSSEDIISTVFRVCKNLPMTDIAEFQKLEFIKEIGMTHLRISEGLGTLLQLSGLVARLCALTYLD</sequence>
<dbReference type="GO" id="GO:0003689">
    <property type="term" value="F:DNA clamp loader activity"/>
    <property type="evidence" value="ECO:0007669"/>
    <property type="project" value="TreeGrafter"/>
</dbReference>
<dbReference type="GO" id="GO:0005634">
    <property type="term" value="C:nucleus"/>
    <property type="evidence" value="ECO:0007669"/>
    <property type="project" value="UniProtKB-SubCell"/>
</dbReference>
<dbReference type="SMART" id="SM00382">
    <property type="entry name" value="AAA"/>
    <property type="match status" value="1"/>
</dbReference>
<dbReference type="CDD" id="cd00009">
    <property type="entry name" value="AAA"/>
    <property type="match status" value="1"/>
</dbReference>
<dbReference type="InterPro" id="IPR003959">
    <property type="entry name" value="ATPase_AAA_core"/>
</dbReference>
<dbReference type="SUPFAM" id="SSF52540">
    <property type="entry name" value="P-loop containing nucleoside triphosphate hydrolases"/>
    <property type="match status" value="1"/>
</dbReference>
<comment type="similarity">
    <text evidence="2">Belongs to the activator 1 small subunits family.</text>
</comment>
<evidence type="ECO:0000259" key="8">
    <source>
        <dbReference type="SMART" id="SM00382"/>
    </source>
</evidence>
<dbReference type="FunFam" id="1.20.272.10:FF:000015">
    <property type="entry name" value="Replication factor C subunit 4"/>
    <property type="match status" value="1"/>
</dbReference>
<evidence type="ECO:0000256" key="7">
    <source>
        <dbReference type="ARBA" id="ARBA00040745"/>
    </source>
</evidence>
<dbReference type="Proteomes" id="UP001165289">
    <property type="component" value="Unassembled WGS sequence"/>
</dbReference>
<accession>A0AAV7JV67</accession>
<keyword evidence="4" id="KW-0547">Nucleotide-binding</keyword>
<organism evidence="9 10">
    <name type="scientific">Oopsacas minuta</name>
    <dbReference type="NCBI Taxonomy" id="111878"/>
    <lineage>
        <taxon>Eukaryota</taxon>
        <taxon>Metazoa</taxon>
        <taxon>Porifera</taxon>
        <taxon>Hexactinellida</taxon>
        <taxon>Hexasterophora</taxon>
        <taxon>Lyssacinosida</taxon>
        <taxon>Leucopsacidae</taxon>
        <taxon>Oopsacas</taxon>
    </lineage>
</organism>
<dbReference type="FunFam" id="1.10.8.60:FF:000012">
    <property type="entry name" value="Replication factor C subunit 4"/>
    <property type="match status" value="1"/>
</dbReference>
<dbReference type="GO" id="GO:0005524">
    <property type="term" value="F:ATP binding"/>
    <property type="evidence" value="ECO:0007669"/>
    <property type="project" value="UniProtKB-KW"/>
</dbReference>
<dbReference type="InterPro" id="IPR050238">
    <property type="entry name" value="DNA_Rep/Repair_Clamp_Loader"/>
</dbReference>
<dbReference type="AlphaFoldDB" id="A0AAV7JV67"/>
<evidence type="ECO:0000256" key="1">
    <source>
        <dbReference type="ARBA" id="ARBA00004123"/>
    </source>
</evidence>
<keyword evidence="10" id="KW-1185">Reference proteome</keyword>
<gene>
    <name evidence="9" type="ORF">LOD99_4331</name>
</gene>
<dbReference type="PANTHER" id="PTHR11669:SF5">
    <property type="entry name" value="REPLICATION FACTOR C SUBUNIT 2"/>
    <property type="match status" value="1"/>
</dbReference>
<keyword evidence="6" id="KW-0539">Nucleus</keyword>
<evidence type="ECO:0000256" key="4">
    <source>
        <dbReference type="ARBA" id="ARBA00022741"/>
    </source>
</evidence>
<dbReference type="InterPro" id="IPR047854">
    <property type="entry name" value="RFC_lid"/>
</dbReference>
<dbReference type="GO" id="GO:0006281">
    <property type="term" value="P:DNA repair"/>
    <property type="evidence" value="ECO:0007669"/>
    <property type="project" value="TreeGrafter"/>
</dbReference>
<comment type="caution">
    <text evidence="9">The sequence shown here is derived from an EMBL/GenBank/DDBJ whole genome shotgun (WGS) entry which is preliminary data.</text>
</comment>